<dbReference type="InterPro" id="IPR050109">
    <property type="entry name" value="HTH-type_TetR-like_transc_reg"/>
</dbReference>
<sequence length="207" mass="22980">MARTRAQDYEEKRALILKRSARLFAERGFTGASIMMIADACGVSKALLYHYYRDKESVLFDIVDTHLRELVEVAEAALRPDLSPGDQLDALCAALLDAYRDADAEHQVQLANLKLLSPERQEALKSLERRLVAIFSGSIEAAVPALAGRPALLKPLTMSLFGMLNWHYLWFREGKGMSRRDYARLVRDLVLAGAAARVAAPQPEPAA</sequence>
<feature type="domain" description="HTH tetR-type" evidence="5">
    <location>
        <begin position="10"/>
        <end position="70"/>
    </location>
</feature>
<dbReference type="Pfam" id="PF17932">
    <property type="entry name" value="TetR_C_24"/>
    <property type="match status" value="1"/>
</dbReference>
<dbReference type="RefSeq" id="WP_209740479.1">
    <property type="nucleotide sequence ID" value="NZ_CP072611.1"/>
</dbReference>
<evidence type="ECO:0000256" key="4">
    <source>
        <dbReference type="PROSITE-ProRule" id="PRU00335"/>
    </source>
</evidence>
<evidence type="ECO:0000259" key="5">
    <source>
        <dbReference type="PROSITE" id="PS50977"/>
    </source>
</evidence>
<dbReference type="PANTHER" id="PTHR30055">
    <property type="entry name" value="HTH-TYPE TRANSCRIPTIONAL REGULATOR RUTR"/>
    <property type="match status" value="1"/>
</dbReference>
<accession>A0ABW5CFF3</accession>
<keyword evidence="2 4" id="KW-0238">DNA-binding</keyword>
<dbReference type="Pfam" id="PF00440">
    <property type="entry name" value="TetR_N"/>
    <property type="match status" value="1"/>
</dbReference>
<name>A0ABW5CFF3_9HYPH</name>
<protein>
    <submittedName>
        <fullName evidence="6">TetR/AcrR family transcriptional regulator</fullName>
    </submittedName>
</protein>
<dbReference type="InterPro" id="IPR001647">
    <property type="entry name" value="HTH_TetR"/>
</dbReference>
<dbReference type="Gene3D" id="1.10.357.10">
    <property type="entry name" value="Tetracycline Repressor, domain 2"/>
    <property type="match status" value="1"/>
</dbReference>
<dbReference type="InterPro" id="IPR036271">
    <property type="entry name" value="Tet_transcr_reg_TetR-rel_C_sf"/>
</dbReference>
<dbReference type="EMBL" id="JBHUIJ010000002">
    <property type="protein sequence ID" value="MFD2235984.1"/>
    <property type="molecule type" value="Genomic_DNA"/>
</dbReference>
<dbReference type="Proteomes" id="UP001597371">
    <property type="component" value="Unassembled WGS sequence"/>
</dbReference>
<keyword evidence="3" id="KW-0804">Transcription</keyword>
<dbReference type="Gene3D" id="1.10.10.60">
    <property type="entry name" value="Homeodomain-like"/>
    <property type="match status" value="1"/>
</dbReference>
<evidence type="ECO:0000313" key="6">
    <source>
        <dbReference type="EMBL" id="MFD2235984.1"/>
    </source>
</evidence>
<evidence type="ECO:0000256" key="3">
    <source>
        <dbReference type="ARBA" id="ARBA00023163"/>
    </source>
</evidence>
<dbReference type="PROSITE" id="PS50977">
    <property type="entry name" value="HTH_TETR_2"/>
    <property type="match status" value="1"/>
</dbReference>
<comment type="caution">
    <text evidence="6">The sequence shown here is derived from an EMBL/GenBank/DDBJ whole genome shotgun (WGS) entry which is preliminary data.</text>
</comment>
<dbReference type="InterPro" id="IPR041490">
    <property type="entry name" value="KstR2_TetR_C"/>
</dbReference>
<keyword evidence="1" id="KW-0805">Transcription regulation</keyword>
<reference evidence="7" key="1">
    <citation type="journal article" date="2019" name="Int. J. Syst. Evol. Microbiol.">
        <title>The Global Catalogue of Microorganisms (GCM) 10K type strain sequencing project: providing services to taxonomists for standard genome sequencing and annotation.</title>
        <authorList>
            <consortium name="The Broad Institute Genomics Platform"/>
            <consortium name="The Broad Institute Genome Sequencing Center for Infectious Disease"/>
            <person name="Wu L."/>
            <person name="Ma J."/>
        </authorList>
    </citation>
    <scope>NUCLEOTIDE SEQUENCE [LARGE SCALE GENOMIC DNA]</scope>
    <source>
        <strain evidence="7">ZS-35-S2</strain>
    </source>
</reference>
<dbReference type="InterPro" id="IPR009057">
    <property type="entry name" value="Homeodomain-like_sf"/>
</dbReference>
<evidence type="ECO:0000313" key="7">
    <source>
        <dbReference type="Proteomes" id="UP001597371"/>
    </source>
</evidence>
<organism evidence="6 7">
    <name type="scientific">Aureimonas populi</name>
    <dbReference type="NCBI Taxonomy" id="1701758"/>
    <lineage>
        <taxon>Bacteria</taxon>
        <taxon>Pseudomonadati</taxon>
        <taxon>Pseudomonadota</taxon>
        <taxon>Alphaproteobacteria</taxon>
        <taxon>Hyphomicrobiales</taxon>
        <taxon>Aurantimonadaceae</taxon>
        <taxon>Aureimonas</taxon>
    </lineage>
</organism>
<dbReference type="PANTHER" id="PTHR30055:SF234">
    <property type="entry name" value="HTH-TYPE TRANSCRIPTIONAL REGULATOR BETI"/>
    <property type="match status" value="1"/>
</dbReference>
<evidence type="ECO:0000256" key="2">
    <source>
        <dbReference type="ARBA" id="ARBA00023125"/>
    </source>
</evidence>
<gene>
    <name evidence="6" type="ORF">ACFSKQ_00715</name>
</gene>
<feature type="DNA-binding region" description="H-T-H motif" evidence="4">
    <location>
        <begin position="33"/>
        <end position="52"/>
    </location>
</feature>
<proteinExistence type="predicted"/>
<keyword evidence="7" id="KW-1185">Reference proteome</keyword>
<evidence type="ECO:0000256" key="1">
    <source>
        <dbReference type="ARBA" id="ARBA00023015"/>
    </source>
</evidence>
<dbReference type="PRINTS" id="PR00455">
    <property type="entry name" value="HTHTETR"/>
</dbReference>
<dbReference type="SUPFAM" id="SSF46689">
    <property type="entry name" value="Homeodomain-like"/>
    <property type="match status" value="1"/>
</dbReference>
<dbReference type="SUPFAM" id="SSF48498">
    <property type="entry name" value="Tetracyclin repressor-like, C-terminal domain"/>
    <property type="match status" value="1"/>
</dbReference>